<dbReference type="AlphaFoldDB" id="A0A8X6F166"/>
<dbReference type="Proteomes" id="UP000887116">
    <property type="component" value="Unassembled WGS sequence"/>
</dbReference>
<reference evidence="1" key="1">
    <citation type="submission" date="2020-07" db="EMBL/GenBank/DDBJ databases">
        <title>Multicomponent nature underlies the extraordinary mechanical properties of spider dragline silk.</title>
        <authorList>
            <person name="Kono N."/>
            <person name="Nakamura H."/>
            <person name="Mori M."/>
            <person name="Yoshida Y."/>
            <person name="Ohtoshi R."/>
            <person name="Malay A.D."/>
            <person name="Moran D.A.P."/>
            <person name="Tomita M."/>
            <person name="Numata K."/>
            <person name="Arakawa K."/>
        </authorList>
    </citation>
    <scope>NUCLEOTIDE SEQUENCE</scope>
</reference>
<gene>
    <name evidence="1" type="ORF">TNCT_432581</name>
</gene>
<dbReference type="EMBL" id="BMAO01010352">
    <property type="protein sequence ID" value="GFQ66599.1"/>
    <property type="molecule type" value="Genomic_DNA"/>
</dbReference>
<accession>A0A8X6F166</accession>
<sequence length="104" mass="12220">MLLTFQAYLPKYLYSARRRLRGLGPLSECPTLKKSWGRILGQPVGAIFGIKEPLPRAPYIRYPELLKIKKNCSLRKGKNMHIEQRKQKARAVAFKWWFKMTKTL</sequence>
<protein>
    <submittedName>
        <fullName evidence="1">Uncharacterized protein</fullName>
    </submittedName>
</protein>
<proteinExistence type="predicted"/>
<keyword evidence="2" id="KW-1185">Reference proteome</keyword>
<name>A0A8X6F166_TRICU</name>
<comment type="caution">
    <text evidence="1">The sequence shown here is derived from an EMBL/GenBank/DDBJ whole genome shotgun (WGS) entry which is preliminary data.</text>
</comment>
<evidence type="ECO:0000313" key="1">
    <source>
        <dbReference type="EMBL" id="GFQ66599.1"/>
    </source>
</evidence>
<evidence type="ECO:0000313" key="2">
    <source>
        <dbReference type="Proteomes" id="UP000887116"/>
    </source>
</evidence>
<organism evidence="1 2">
    <name type="scientific">Trichonephila clavata</name>
    <name type="common">Joro spider</name>
    <name type="synonym">Nephila clavata</name>
    <dbReference type="NCBI Taxonomy" id="2740835"/>
    <lineage>
        <taxon>Eukaryota</taxon>
        <taxon>Metazoa</taxon>
        <taxon>Ecdysozoa</taxon>
        <taxon>Arthropoda</taxon>
        <taxon>Chelicerata</taxon>
        <taxon>Arachnida</taxon>
        <taxon>Araneae</taxon>
        <taxon>Araneomorphae</taxon>
        <taxon>Entelegynae</taxon>
        <taxon>Araneoidea</taxon>
        <taxon>Nephilidae</taxon>
        <taxon>Trichonephila</taxon>
    </lineage>
</organism>